<evidence type="ECO:0000313" key="3">
    <source>
        <dbReference type="EMBL" id="OAA59995.1"/>
    </source>
</evidence>
<dbReference type="Proteomes" id="UP000076744">
    <property type="component" value="Unassembled WGS sequence"/>
</dbReference>
<dbReference type="Pfam" id="PF00023">
    <property type="entry name" value="Ank"/>
    <property type="match status" value="1"/>
</dbReference>
<dbReference type="AlphaFoldDB" id="A0A167SWB7"/>
<dbReference type="RefSeq" id="XP_018703108.1">
    <property type="nucleotide sequence ID" value="XM_018849610.1"/>
</dbReference>
<dbReference type="SUPFAM" id="SSF48403">
    <property type="entry name" value="Ankyrin repeat"/>
    <property type="match status" value="1"/>
</dbReference>
<dbReference type="InterPro" id="IPR036291">
    <property type="entry name" value="NAD(P)-bd_dom_sf"/>
</dbReference>
<feature type="repeat" description="ANK" evidence="2">
    <location>
        <begin position="205"/>
        <end position="237"/>
    </location>
</feature>
<dbReference type="GO" id="GO:0050660">
    <property type="term" value="F:flavin adenine dinucleotide binding"/>
    <property type="evidence" value="ECO:0007669"/>
    <property type="project" value="TreeGrafter"/>
</dbReference>
<dbReference type="Gene3D" id="1.25.40.20">
    <property type="entry name" value="Ankyrin repeat-containing domain"/>
    <property type="match status" value="1"/>
</dbReference>
<accession>A0A167SWB7</accession>
<dbReference type="PANTHER" id="PTHR43539">
    <property type="entry name" value="FLAVIN-BINDING MONOOXYGENASE-LIKE PROTEIN (AFU_ORTHOLOGUE AFUA_4G09220)"/>
    <property type="match status" value="1"/>
</dbReference>
<dbReference type="PROSITE" id="PS50297">
    <property type="entry name" value="ANK_REP_REGION"/>
    <property type="match status" value="1"/>
</dbReference>
<organism evidence="3 4">
    <name type="scientific">Cordyceps fumosorosea (strain ARSEF 2679)</name>
    <name type="common">Isaria fumosorosea</name>
    <dbReference type="NCBI Taxonomy" id="1081104"/>
    <lineage>
        <taxon>Eukaryota</taxon>
        <taxon>Fungi</taxon>
        <taxon>Dikarya</taxon>
        <taxon>Ascomycota</taxon>
        <taxon>Pezizomycotina</taxon>
        <taxon>Sordariomycetes</taxon>
        <taxon>Hypocreomycetidae</taxon>
        <taxon>Hypocreales</taxon>
        <taxon>Cordycipitaceae</taxon>
        <taxon>Cordyceps</taxon>
    </lineage>
</organism>
<dbReference type="SUPFAM" id="SSF51735">
    <property type="entry name" value="NAD(P)-binding Rossmann-fold domains"/>
    <property type="match status" value="1"/>
</dbReference>
<evidence type="ECO:0000256" key="1">
    <source>
        <dbReference type="ARBA" id="ARBA00023002"/>
    </source>
</evidence>
<name>A0A167SWB7_CORFA</name>
<dbReference type="GeneID" id="30022298"/>
<dbReference type="SMART" id="SM00248">
    <property type="entry name" value="ANK"/>
    <property type="match status" value="1"/>
</dbReference>
<dbReference type="Pfam" id="PF13738">
    <property type="entry name" value="Pyr_redox_3"/>
    <property type="match status" value="1"/>
</dbReference>
<protein>
    <submittedName>
        <fullName evidence="3">Pyridine nucleotide-disulfide oxidoreductase, FAD/NAD(P)-binding domain protein</fullName>
    </submittedName>
</protein>
<proteinExistence type="predicted"/>
<dbReference type="InterPro" id="IPR036188">
    <property type="entry name" value="FAD/NAD-bd_sf"/>
</dbReference>
<dbReference type="InterPro" id="IPR002110">
    <property type="entry name" value="Ankyrin_rpt"/>
</dbReference>
<sequence length="822" mass="88241">MRPLTLDELGEVASLVFTSDFEEDDRLIEPEAIVYSLHSLVHCDASNQRIELAHSSVRTFLTNPELSGAFYTDPAVANATISKACLYYLALPPFQQTCPDEAALGARKRAWPFFEYAACFWTRHARAMVSPLSDNDKQFLALFASFADSAGHFSAWYQCVYPQGGPSIWNTQPLYMCAREGLAGPLQVLLVRCSREELEQRGGARGSTALHVAATYGEVEAVRLLLAAGADPNERNAVVREDIDPIAVAKTWLANLVTSVAAKNDAAFSSLFFEESWWRDSVGFSWTITSKNGPEAISKLILGSEAHFENASVISAEPALAPQLVDMGPMTIVQFGYAFTTQYGHGRGIVRLGNSDGLDNWRAWTASSQLDSLREKPVNSGVNGVATPSSNDYQVLIVGAGQSGAMLSAWLGKLGVRHLVVDKATRPGDAWRDRYACIKAHTPSYGDHFALLNFPESFPTWPARDEIADWIDHYSATMGLSMLSGAAVTGIRRDAVGRRYSVDVSLHNGAEKRTYTTTHVVLATGVYPAIPVEPALPGRDTFRGQTYHTAAHTSAGTVADLAAKDVIIVGSGTSAHDVAQDFVAHGARSVTMVQRSRIWAASTSTVEQFIFSAWAEPGLDTDAADLLGTSMPLAVVLTLAAGAAPAMADNDRALLDGLEAAGMRLARGDDGVSLLDYQAVKIAGFYIDQGAGAMIVDGRIRVRYCAGGVQTFDDGGVILADGTALRADVVVLATGYKKMTATMEELLGKELASKATDPCNGLDAESERAGLTRPTGVPGLWYMAGSFMMCRQLSRLLALQIAAVERGINRTHFASASACSPL</sequence>
<dbReference type="InterPro" id="IPR050982">
    <property type="entry name" value="Auxin_biosynth/cation_transpt"/>
</dbReference>
<reference evidence="3 4" key="1">
    <citation type="journal article" date="2016" name="Genome Biol. Evol.">
        <title>Divergent and convergent evolution of fungal pathogenicity.</title>
        <authorList>
            <person name="Shang Y."/>
            <person name="Xiao G."/>
            <person name="Zheng P."/>
            <person name="Cen K."/>
            <person name="Zhan S."/>
            <person name="Wang C."/>
        </authorList>
    </citation>
    <scope>NUCLEOTIDE SEQUENCE [LARGE SCALE GENOMIC DNA]</scope>
    <source>
        <strain evidence="3 4">ARSEF 2679</strain>
    </source>
</reference>
<dbReference type="PANTHER" id="PTHR43539:SF24">
    <property type="entry name" value="FAD_NAD(P)-BINDING DOMAIN-CONTAINING PROTEIN-RELATED"/>
    <property type="match status" value="1"/>
</dbReference>
<keyword evidence="4" id="KW-1185">Reference proteome</keyword>
<evidence type="ECO:0000256" key="2">
    <source>
        <dbReference type="PROSITE-ProRule" id="PRU00023"/>
    </source>
</evidence>
<dbReference type="InterPro" id="IPR036770">
    <property type="entry name" value="Ankyrin_rpt-contain_sf"/>
</dbReference>
<keyword evidence="1" id="KW-0560">Oxidoreductase</keyword>
<dbReference type="OrthoDB" id="74360at2759"/>
<evidence type="ECO:0000313" key="4">
    <source>
        <dbReference type="Proteomes" id="UP000076744"/>
    </source>
</evidence>
<dbReference type="EMBL" id="AZHB01000015">
    <property type="protein sequence ID" value="OAA59995.1"/>
    <property type="molecule type" value="Genomic_DNA"/>
</dbReference>
<keyword evidence="2" id="KW-0040">ANK repeat</keyword>
<gene>
    <name evidence="3" type="ORF">ISF_06006</name>
</gene>
<dbReference type="Gene3D" id="3.50.50.60">
    <property type="entry name" value="FAD/NAD(P)-binding domain"/>
    <property type="match status" value="1"/>
</dbReference>
<comment type="caution">
    <text evidence="3">The sequence shown here is derived from an EMBL/GenBank/DDBJ whole genome shotgun (WGS) entry which is preliminary data.</text>
</comment>
<dbReference type="GO" id="GO:0004497">
    <property type="term" value="F:monooxygenase activity"/>
    <property type="evidence" value="ECO:0007669"/>
    <property type="project" value="TreeGrafter"/>
</dbReference>
<dbReference type="SUPFAM" id="SSF51905">
    <property type="entry name" value="FAD/NAD(P)-binding domain"/>
    <property type="match status" value="1"/>
</dbReference>
<dbReference type="PROSITE" id="PS50088">
    <property type="entry name" value="ANK_REPEAT"/>
    <property type="match status" value="1"/>
</dbReference>